<comment type="caution">
    <text evidence="12">The sequence shown here is derived from an EMBL/GenBank/DDBJ whole genome shotgun (WGS) entry which is preliminary data.</text>
</comment>
<dbReference type="PRINTS" id="PR01853">
    <property type="entry name" value="YAJCTRNLCASE"/>
</dbReference>
<dbReference type="EMBL" id="BAAABM010000007">
    <property type="protein sequence ID" value="GAA0317668.1"/>
    <property type="molecule type" value="Genomic_DNA"/>
</dbReference>
<accession>A0ABN0VV44</accession>
<evidence type="ECO:0000256" key="8">
    <source>
        <dbReference type="ARBA" id="ARBA00023010"/>
    </source>
</evidence>
<evidence type="ECO:0000256" key="2">
    <source>
        <dbReference type="ARBA" id="ARBA00006742"/>
    </source>
</evidence>
<feature type="compositionally biased region" description="Acidic residues" evidence="10">
    <location>
        <begin position="105"/>
        <end position="122"/>
    </location>
</feature>
<dbReference type="PANTHER" id="PTHR33909">
    <property type="entry name" value="SEC TRANSLOCON ACCESSORY COMPLEX SUBUNIT YAJC"/>
    <property type="match status" value="1"/>
</dbReference>
<protein>
    <recommendedName>
        <fullName evidence="14">Preprotein translocase subunit YajC</fullName>
    </recommendedName>
</protein>
<evidence type="ECO:0000256" key="11">
    <source>
        <dbReference type="SAM" id="Phobius"/>
    </source>
</evidence>
<evidence type="ECO:0000313" key="13">
    <source>
        <dbReference type="Proteomes" id="UP001501822"/>
    </source>
</evidence>
<evidence type="ECO:0008006" key="14">
    <source>
        <dbReference type="Google" id="ProtNLM"/>
    </source>
</evidence>
<feature type="region of interest" description="Disordered" evidence="10">
    <location>
        <begin position="101"/>
        <end position="175"/>
    </location>
</feature>
<proteinExistence type="inferred from homology"/>
<dbReference type="NCBIfam" id="TIGR00739">
    <property type="entry name" value="yajC"/>
    <property type="match status" value="1"/>
</dbReference>
<name>A0ABN0VV44_9ACTN</name>
<keyword evidence="8" id="KW-0811">Translocation</keyword>
<reference evidence="12 13" key="1">
    <citation type="journal article" date="2019" name="Int. J. Syst. Evol. Microbiol.">
        <title>The Global Catalogue of Microorganisms (GCM) 10K type strain sequencing project: providing services to taxonomists for standard genome sequencing and annotation.</title>
        <authorList>
            <consortium name="The Broad Institute Genomics Platform"/>
            <consortium name="The Broad Institute Genome Sequencing Center for Infectious Disease"/>
            <person name="Wu L."/>
            <person name="Ma J."/>
        </authorList>
    </citation>
    <scope>NUCLEOTIDE SEQUENCE [LARGE SCALE GENOMIC DNA]</scope>
    <source>
        <strain evidence="12 13">JCM 3146</strain>
    </source>
</reference>
<evidence type="ECO:0000256" key="6">
    <source>
        <dbReference type="ARBA" id="ARBA00022927"/>
    </source>
</evidence>
<evidence type="ECO:0000256" key="3">
    <source>
        <dbReference type="ARBA" id="ARBA00022448"/>
    </source>
</evidence>
<keyword evidence="6" id="KW-0653">Protein transport</keyword>
<evidence type="ECO:0000256" key="9">
    <source>
        <dbReference type="ARBA" id="ARBA00023136"/>
    </source>
</evidence>
<comment type="similarity">
    <text evidence="2">Belongs to the YajC family.</text>
</comment>
<gene>
    <name evidence="12" type="ORF">GCM10010151_04410</name>
</gene>
<dbReference type="PANTHER" id="PTHR33909:SF1">
    <property type="entry name" value="SEC TRANSLOCON ACCESSORY COMPLEX SUBUNIT YAJC"/>
    <property type="match status" value="1"/>
</dbReference>
<dbReference type="InterPro" id="IPR003849">
    <property type="entry name" value="Preprotein_translocase_YajC"/>
</dbReference>
<dbReference type="RefSeq" id="WP_252800005.1">
    <property type="nucleotide sequence ID" value="NZ_BAAABM010000007.1"/>
</dbReference>
<evidence type="ECO:0000256" key="1">
    <source>
        <dbReference type="ARBA" id="ARBA00004162"/>
    </source>
</evidence>
<evidence type="ECO:0000256" key="7">
    <source>
        <dbReference type="ARBA" id="ARBA00022989"/>
    </source>
</evidence>
<keyword evidence="7 11" id="KW-1133">Transmembrane helix</keyword>
<evidence type="ECO:0000256" key="5">
    <source>
        <dbReference type="ARBA" id="ARBA00022692"/>
    </source>
</evidence>
<evidence type="ECO:0000256" key="4">
    <source>
        <dbReference type="ARBA" id="ARBA00022475"/>
    </source>
</evidence>
<keyword evidence="9 11" id="KW-0472">Membrane</keyword>
<dbReference type="SMART" id="SM01323">
    <property type="entry name" value="YajC"/>
    <property type="match status" value="1"/>
</dbReference>
<keyword evidence="5 11" id="KW-0812">Transmembrane</keyword>
<feature type="transmembrane region" description="Helical" evidence="11">
    <location>
        <begin position="23"/>
        <end position="41"/>
    </location>
</feature>
<feature type="compositionally biased region" description="Basic and acidic residues" evidence="10">
    <location>
        <begin position="137"/>
        <end position="168"/>
    </location>
</feature>
<dbReference type="Pfam" id="PF02699">
    <property type="entry name" value="YajC"/>
    <property type="match status" value="1"/>
</dbReference>
<keyword evidence="3" id="KW-0813">Transport</keyword>
<keyword evidence="4" id="KW-1003">Cell membrane</keyword>
<organism evidence="12 13">
    <name type="scientific">Actinoallomurus spadix</name>
    <dbReference type="NCBI Taxonomy" id="79912"/>
    <lineage>
        <taxon>Bacteria</taxon>
        <taxon>Bacillati</taxon>
        <taxon>Actinomycetota</taxon>
        <taxon>Actinomycetes</taxon>
        <taxon>Streptosporangiales</taxon>
        <taxon>Thermomonosporaceae</taxon>
        <taxon>Actinoallomurus</taxon>
    </lineage>
</organism>
<sequence>MTGNTPLTALTHVAAAKSGGNPLMSLLPLILIVVVFYFLLIRPQRRRQQQQAQLQNQIVPGQRVMTTAGLLATVAAVEDDAIVLEIAPGVEARFVKQAVSQVLDDSSDEEEDEEADETEELEQEHTAGEAVADDEPEVARDDIEPKTDAKTVAEDKTAAETLKDGEHKAGKKPSA</sequence>
<evidence type="ECO:0000256" key="10">
    <source>
        <dbReference type="SAM" id="MobiDB-lite"/>
    </source>
</evidence>
<comment type="subcellular location">
    <subcellularLocation>
        <location evidence="1">Cell membrane</location>
        <topology evidence="1">Single-pass membrane protein</topology>
    </subcellularLocation>
</comment>
<evidence type="ECO:0000313" key="12">
    <source>
        <dbReference type="EMBL" id="GAA0317668.1"/>
    </source>
</evidence>
<dbReference type="Proteomes" id="UP001501822">
    <property type="component" value="Unassembled WGS sequence"/>
</dbReference>
<keyword evidence="13" id="KW-1185">Reference proteome</keyword>